<keyword evidence="6" id="KW-0546">Nucleotide metabolism</keyword>
<keyword evidence="4" id="KW-0378">Hydrolase</keyword>
<organism evidence="9 10">
    <name type="scientific">Salininema proteolyticum</name>
    <dbReference type="NCBI Taxonomy" id="1607685"/>
    <lineage>
        <taxon>Bacteria</taxon>
        <taxon>Bacillati</taxon>
        <taxon>Actinomycetota</taxon>
        <taxon>Actinomycetes</taxon>
        <taxon>Glycomycetales</taxon>
        <taxon>Glycomycetaceae</taxon>
        <taxon>Salininema</taxon>
    </lineage>
</organism>
<comment type="cofactor">
    <cofactor evidence="1">
        <name>Zn(2+)</name>
        <dbReference type="ChEBI" id="CHEBI:29105"/>
    </cofactor>
</comment>
<dbReference type="EMBL" id="JBHSDK010000019">
    <property type="protein sequence ID" value="MFC4336394.1"/>
    <property type="molecule type" value="Genomic_DNA"/>
</dbReference>
<dbReference type="PANTHER" id="PTHR11409:SF42">
    <property type="entry name" value="ADENOSINE DEAMINASE-LIKE PROTEIN"/>
    <property type="match status" value="1"/>
</dbReference>
<accession>A0ABV8U0X3</accession>
<dbReference type="Proteomes" id="UP001595823">
    <property type="component" value="Unassembled WGS sequence"/>
</dbReference>
<dbReference type="RefSeq" id="WP_380622282.1">
    <property type="nucleotide sequence ID" value="NZ_JBHSDK010000019.1"/>
</dbReference>
<evidence type="ECO:0000256" key="6">
    <source>
        <dbReference type="ARBA" id="ARBA00023080"/>
    </source>
</evidence>
<name>A0ABV8U0X3_9ACTN</name>
<dbReference type="SUPFAM" id="SSF51556">
    <property type="entry name" value="Metallo-dependent hydrolases"/>
    <property type="match status" value="1"/>
</dbReference>
<evidence type="ECO:0000313" key="10">
    <source>
        <dbReference type="Proteomes" id="UP001595823"/>
    </source>
</evidence>
<evidence type="ECO:0000313" key="9">
    <source>
        <dbReference type="EMBL" id="MFC4336394.1"/>
    </source>
</evidence>
<comment type="caution">
    <text evidence="9">The sequence shown here is derived from an EMBL/GenBank/DDBJ whole genome shotgun (WGS) entry which is preliminary data.</text>
</comment>
<evidence type="ECO:0000259" key="8">
    <source>
        <dbReference type="Pfam" id="PF00962"/>
    </source>
</evidence>
<keyword evidence="5" id="KW-0862">Zinc</keyword>
<reference evidence="10" key="1">
    <citation type="journal article" date="2019" name="Int. J. Syst. Evol. Microbiol.">
        <title>The Global Catalogue of Microorganisms (GCM) 10K type strain sequencing project: providing services to taxonomists for standard genome sequencing and annotation.</title>
        <authorList>
            <consortium name="The Broad Institute Genomics Platform"/>
            <consortium name="The Broad Institute Genome Sequencing Center for Infectious Disease"/>
            <person name="Wu L."/>
            <person name="Ma J."/>
        </authorList>
    </citation>
    <scope>NUCLEOTIDE SEQUENCE [LARGE SCALE GENOMIC DNA]</scope>
    <source>
        <strain evidence="10">IBRC-M 10908</strain>
    </source>
</reference>
<protein>
    <recommendedName>
        <fullName evidence="8">Adenosine deaminase domain-containing protein</fullName>
    </recommendedName>
</protein>
<evidence type="ECO:0000256" key="4">
    <source>
        <dbReference type="ARBA" id="ARBA00022801"/>
    </source>
</evidence>
<evidence type="ECO:0000256" key="2">
    <source>
        <dbReference type="ARBA" id="ARBA00006676"/>
    </source>
</evidence>
<dbReference type="Pfam" id="PF00962">
    <property type="entry name" value="A_deaminase"/>
    <property type="match status" value="1"/>
</dbReference>
<dbReference type="InterPro" id="IPR001365">
    <property type="entry name" value="A_deaminase_dom"/>
</dbReference>
<proteinExistence type="inferred from homology"/>
<gene>
    <name evidence="9" type="ORF">ACFPET_14420</name>
</gene>
<comment type="similarity">
    <text evidence="2">Belongs to the metallo-dependent hydrolases superfamily. Adenosine and AMP deaminases family.</text>
</comment>
<keyword evidence="10" id="KW-1185">Reference proteome</keyword>
<comment type="catalytic activity">
    <reaction evidence="7">
        <text>N(6)-methyl-AMP + H2O + H(+) = IMP + methylamine</text>
        <dbReference type="Rhea" id="RHEA:16001"/>
        <dbReference type="ChEBI" id="CHEBI:15377"/>
        <dbReference type="ChEBI" id="CHEBI:15378"/>
        <dbReference type="ChEBI" id="CHEBI:58053"/>
        <dbReference type="ChEBI" id="CHEBI:59338"/>
        <dbReference type="ChEBI" id="CHEBI:144842"/>
    </reaction>
    <physiologicalReaction direction="left-to-right" evidence="7">
        <dbReference type="Rhea" id="RHEA:16002"/>
    </physiologicalReaction>
</comment>
<evidence type="ECO:0000256" key="1">
    <source>
        <dbReference type="ARBA" id="ARBA00001947"/>
    </source>
</evidence>
<dbReference type="PANTHER" id="PTHR11409">
    <property type="entry name" value="ADENOSINE DEAMINASE"/>
    <property type="match status" value="1"/>
</dbReference>
<evidence type="ECO:0000256" key="7">
    <source>
        <dbReference type="ARBA" id="ARBA00048787"/>
    </source>
</evidence>
<sequence length="301" mass="32859">MDLFDLHQHVEWNARLDARASRESVDWPERRAGLERLADGGLARLQYLFSVPAHDLEMTSVLFEDVVSDALREAAEAGAKFTQLRLPMDSVALGSFMEHFKLAVKQVQRDHPGFDAQAILSLNMWDPVTEEMAEVLPDAAAEGLAGIELLYVPYAAEADWSLGRLLARSAARSGLDVSVPVGAYSTANVESVLAIEGVNRVAHAVHAAYDDVLLQRIREQSIVIEVCLTASLLLGMVPSLDEHPLRRMLDAGCDVVLGTDSPLRLGTTIAREYELARRAGLSEAELTSLSQRSSSLMSIAI</sequence>
<evidence type="ECO:0000256" key="3">
    <source>
        <dbReference type="ARBA" id="ARBA00022723"/>
    </source>
</evidence>
<keyword evidence="3" id="KW-0479">Metal-binding</keyword>
<dbReference type="InterPro" id="IPR006330">
    <property type="entry name" value="Ado/ade_deaminase"/>
</dbReference>
<dbReference type="Gene3D" id="3.20.20.140">
    <property type="entry name" value="Metal-dependent hydrolases"/>
    <property type="match status" value="1"/>
</dbReference>
<dbReference type="InterPro" id="IPR032466">
    <property type="entry name" value="Metal_Hydrolase"/>
</dbReference>
<evidence type="ECO:0000256" key="5">
    <source>
        <dbReference type="ARBA" id="ARBA00022833"/>
    </source>
</evidence>
<feature type="domain" description="Adenosine deaminase" evidence="8">
    <location>
        <begin position="91"/>
        <end position="292"/>
    </location>
</feature>